<comment type="subcellular location">
    <subcellularLocation>
        <location evidence="1">Cytoplasm</location>
    </subcellularLocation>
</comment>
<evidence type="ECO:0000256" key="2">
    <source>
        <dbReference type="ARBA" id="ARBA00013064"/>
    </source>
</evidence>
<dbReference type="SMART" id="SM00404">
    <property type="entry name" value="PTPc_motif"/>
    <property type="match status" value="1"/>
</dbReference>
<evidence type="ECO:0000256" key="1">
    <source>
        <dbReference type="ARBA" id="ARBA00004496"/>
    </source>
</evidence>
<dbReference type="PANTHER" id="PTHR45983">
    <property type="entry name" value="TYROSINE PHOSPHATSE N18, PUTATIVE-RELATED"/>
    <property type="match status" value="1"/>
</dbReference>
<keyword evidence="11" id="KW-1185">Reference proteome</keyword>
<dbReference type="Proteomes" id="UP001054945">
    <property type="component" value="Unassembled WGS sequence"/>
</dbReference>
<dbReference type="InterPro" id="IPR000242">
    <property type="entry name" value="PTP_cat"/>
</dbReference>
<dbReference type="PROSITE" id="PS50055">
    <property type="entry name" value="TYR_PHOSPHATASE_PTP"/>
    <property type="match status" value="1"/>
</dbReference>
<proteinExistence type="inferred from homology"/>
<keyword evidence="6" id="KW-0904">Protein phosphatase</keyword>
<evidence type="ECO:0000313" key="10">
    <source>
        <dbReference type="EMBL" id="GIY64319.1"/>
    </source>
</evidence>
<comment type="caution">
    <text evidence="10">The sequence shown here is derived from an EMBL/GenBank/DDBJ whole genome shotgun (WGS) entry which is preliminary data.</text>
</comment>
<reference evidence="10 11" key="1">
    <citation type="submission" date="2021-06" db="EMBL/GenBank/DDBJ databases">
        <title>Caerostris extrusa draft genome.</title>
        <authorList>
            <person name="Kono N."/>
            <person name="Arakawa K."/>
        </authorList>
    </citation>
    <scope>NUCLEOTIDE SEQUENCE [LARGE SCALE GENOMIC DNA]</scope>
</reference>
<keyword evidence="5" id="KW-0378">Hydrolase</keyword>
<dbReference type="FunFam" id="3.90.190.10:FF:000045">
    <property type="entry name" value="Tyrosine-protein phosphatase non-receptor type 12"/>
    <property type="match status" value="1"/>
</dbReference>
<comment type="similarity">
    <text evidence="7">Belongs to the protein-tyrosine phosphatase family. Non-receptor class 4 subfamily.</text>
</comment>
<dbReference type="PROSITE" id="PS00383">
    <property type="entry name" value="TYR_PHOSPHATASE_1"/>
    <property type="match status" value="1"/>
</dbReference>
<feature type="domain" description="Tyrosine specific protein phosphatases" evidence="9">
    <location>
        <begin position="157"/>
        <end position="197"/>
    </location>
</feature>
<evidence type="ECO:0000256" key="5">
    <source>
        <dbReference type="ARBA" id="ARBA00022801"/>
    </source>
</evidence>
<organism evidence="10 11">
    <name type="scientific">Caerostris extrusa</name>
    <name type="common">Bark spider</name>
    <name type="synonym">Caerostris bankana</name>
    <dbReference type="NCBI Taxonomy" id="172846"/>
    <lineage>
        <taxon>Eukaryota</taxon>
        <taxon>Metazoa</taxon>
        <taxon>Ecdysozoa</taxon>
        <taxon>Arthropoda</taxon>
        <taxon>Chelicerata</taxon>
        <taxon>Arachnida</taxon>
        <taxon>Araneae</taxon>
        <taxon>Araneomorphae</taxon>
        <taxon>Entelegynae</taxon>
        <taxon>Araneoidea</taxon>
        <taxon>Araneidae</taxon>
        <taxon>Caerostris</taxon>
    </lineage>
</organism>
<dbReference type="InterPro" id="IPR000387">
    <property type="entry name" value="Tyr_Pase_dom"/>
</dbReference>
<evidence type="ECO:0000256" key="7">
    <source>
        <dbReference type="ARBA" id="ARBA00034734"/>
    </source>
</evidence>
<evidence type="ECO:0000256" key="4">
    <source>
        <dbReference type="ARBA" id="ARBA00022553"/>
    </source>
</evidence>
<dbReference type="SMART" id="SM00194">
    <property type="entry name" value="PTPc"/>
    <property type="match status" value="1"/>
</dbReference>
<evidence type="ECO:0000256" key="3">
    <source>
        <dbReference type="ARBA" id="ARBA00022490"/>
    </source>
</evidence>
<dbReference type="PRINTS" id="PR00700">
    <property type="entry name" value="PRTYPHPHTASE"/>
</dbReference>
<keyword evidence="4" id="KW-0597">Phosphoprotein</keyword>
<evidence type="ECO:0000259" key="8">
    <source>
        <dbReference type="PROSITE" id="PS50055"/>
    </source>
</evidence>
<gene>
    <name evidence="10" type="primary">Ptpn12</name>
    <name evidence="10" type="ORF">CEXT_350681</name>
</gene>
<dbReference type="InterPro" id="IPR029021">
    <property type="entry name" value="Prot-tyrosine_phosphatase-like"/>
</dbReference>
<dbReference type="GO" id="GO:0048666">
    <property type="term" value="P:neuron development"/>
    <property type="evidence" value="ECO:0007669"/>
    <property type="project" value="UniProtKB-ARBA"/>
</dbReference>
<dbReference type="PANTHER" id="PTHR45983:SF2">
    <property type="entry name" value="PROTEIN-TYROSINE-PHOSPHATASE"/>
    <property type="match status" value="1"/>
</dbReference>
<dbReference type="EMBL" id="BPLR01013862">
    <property type="protein sequence ID" value="GIY64319.1"/>
    <property type="molecule type" value="Genomic_DNA"/>
</dbReference>
<dbReference type="SUPFAM" id="SSF52799">
    <property type="entry name" value="(Phosphotyrosine protein) phosphatases II"/>
    <property type="match status" value="1"/>
</dbReference>
<dbReference type="Gene3D" id="3.90.190.10">
    <property type="entry name" value="Protein tyrosine phosphatase superfamily"/>
    <property type="match status" value="1"/>
</dbReference>
<dbReference type="GO" id="GO:0005737">
    <property type="term" value="C:cytoplasm"/>
    <property type="evidence" value="ECO:0007669"/>
    <property type="project" value="UniProtKB-SubCell"/>
</dbReference>
<evidence type="ECO:0000259" key="9">
    <source>
        <dbReference type="PROSITE" id="PS50056"/>
    </source>
</evidence>
<dbReference type="PROSITE" id="PS50056">
    <property type="entry name" value="TYR_PHOSPHATASE_2"/>
    <property type="match status" value="1"/>
</dbReference>
<feature type="domain" description="Tyrosine-protein phosphatase" evidence="8">
    <location>
        <begin position="1"/>
        <end position="219"/>
    </location>
</feature>
<name>A0AAV4V337_CAEEX</name>
<dbReference type="GO" id="GO:0004726">
    <property type="term" value="F:non-membrane spanning protein tyrosine phosphatase activity"/>
    <property type="evidence" value="ECO:0007669"/>
    <property type="project" value="InterPro"/>
</dbReference>
<accession>A0AAV4V337</accession>
<sequence length="219" mass="24688">MGSKRCKSRPKNRYKDIVPYDKSRVILPKCDGIPGSDYINASYVKGASGALAYIAAQGPLPNTVIDFWRMIWVCDVQVVVMACNEKESGKNKCENYWPCKGEIKHYGNISVELIETSQICPDFLVRTLLVKCDSEMRDVYQFHYTSWPDHGIPDTVQPILELVRLMRDCQASETVPIVVHCSAGCGRTGTICAVDFVWACLRQGKLSEDFSLFPNCFRT</sequence>
<dbReference type="EC" id="3.1.3.48" evidence="2"/>
<keyword evidence="3" id="KW-0963">Cytoplasm</keyword>
<dbReference type="GO" id="GO:0005634">
    <property type="term" value="C:nucleus"/>
    <property type="evidence" value="ECO:0007669"/>
    <property type="project" value="TreeGrafter"/>
</dbReference>
<dbReference type="InterPro" id="IPR003595">
    <property type="entry name" value="Tyr_Pase_cat"/>
</dbReference>
<dbReference type="InterPro" id="IPR047170">
    <property type="entry name" value="PTN12/18/22"/>
</dbReference>
<evidence type="ECO:0000313" key="11">
    <source>
        <dbReference type="Proteomes" id="UP001054945"/>
    </source>
</evidence>
<dbReference type="InterPro" id="IPR016130">
    <property type="entry name" value="Tyr_Pase_AS"/>
</dbReference>
<evidence type="ECO:0000256" key="6">
    <source>
        <dbReference type="ARBA" id="ARBA00022912"/>
    </source>
</evidence>
<protein>
    <recommendedName>
        <fullName evidence="2">protein-tyrosine-phosphatase</fullName>
        <ecNumber evidence="2">3.1.3.48</ecNumber>
    </recommendedName>
</protein>
<dbReference type="AlphaFoldDB" id="A0AAV4V337"/>
<dbReference type="Pfam" id="PF00102">
    <property type="entry name" value="Y_phosphatase"/>
    <property type="match status" value="1"/>
</dbReference>